<name>A0A8J3CWD2_9BACT</name>
<dbReference type="EMBL" id="BMYF01000011">
    <property type="protein sequence ID" value="GHB38937.1"/>
    <property type="molecule type" value="Genomic_DNA"/>
</dbReference>
<accession>A0A8J3CWD2</accession>
<dbReference type="Proteomes" id="UP000642809">
    <property type="component" value="Unassembled WGS sequence"/>
</dbReference>
<dbReference type="InterPro" id="IPR012899">
    <property type="entry name" value="LTXXQ"/>
</dbReference>
<dbReference type="RefSeq" id="WP_189581663.1">
    <property type="nucleotide sequence ID" value="NZ_BMYF01000011.1"/>
</dbReference>
<evidence type="ECO:0000313" key="3">
    <source>
        <dbReference type="Proteomes" id="UP000642809"/>
    </source>
</evidence>
<reference evidence="2" key="1">
    <citation type="journal article" date="2014" name="Int. J. Syst. Evol. Microbiol.">
        <title>Complete genome sequence of Corynebacterium casei LMG S-19264T (=DSM 44701T), isolated from a smear-ripened cheese.</title>
        <authorList>
            <consortium name="US DOE Joint Genome Institute (JGI-PGF)"/>
            <person name="Walter F."/>
            <person name="Albersmeier A."/>
            <person name="Kalinowski J."/>
            <person name="Ruckert C."/>
        </authorList>
    </citation>
    <scope>NUCLEOTIDE SEQUENCE</scope>
    <source>
        <strain evidence="2">KCTC 23224</strain>
    </source>
</reference>
<keyword evidence="3" id="KW-1185">Reference proteome</keyword>
<dbReference type="InterPro" id="IPR037066">
    <property type="entry name" value="Plug_dom_sf"/>
</dbReference>
<protein>
    <recommendedName>
        <fullName evidence="4">TonB-dependent outer membrane receptor, SusC/RagA subfamily, signature region</fullName>
    </recommendedName>
</protein>
<sequence length="229" mass="25375">MKYVIAVALFLIIAQSHAQDVFKENLYSADLVMSNRSLIGLTDKQAEKIKAIHSSEAGNFRNLKWDLDDANAQLKIMLAATKVDEAAVEKQLERILALENQLKKKQFKTLVAIKNELTESQQAELNILNKVPKSTTSMRGVVVEGTKKSAAQTRKSTVYISSANENQPLYVVRFGGKEKKVSSIEGLDPTNINSVSVIKGSSAWELYGEEGKNGVVIVELKKEAKFNFE</sequence>
<dbReference type="Gene3D" id="1.20.120.1490">
    <property type="match status" value="1"/>
</dbReference>
<evidence type="ECO:0008006" key="4">
    <source>
        <dbReference type="Google" id="ProtNLM"/>
    </source>
</evidence>
<comment type="caution">
    <text evidence="2">The sequence shown here is derived from an EMBL/GenBank/DDBJ whole genome shotgun (WGS) entry which is preliminary data.</text>
</comment>
<organism evidence="2 3">
    <name type="scientific">Mongoliitalea lutea</name>
    <dbReference type="NCBI Taxonomy" id="849756"/>
    <lineage>
        <taxon>Bacteria</taxon>
        <taxon>Pseudomonadati</taxon>
        <taxon>Bacteroidota</taxon>
        <taxon>Cytophagia</taxon>
        <taxon>Cytophagales</taxon>
        <taxon>Cyclobacteriaceae</taxon>
        <taxon>Mongoliitalea</taxon>
    </lineage>
</organism>
<reference evidence="2" key="2">
    <citation type="submission" date="2020-09" db="EMBL/GenBank/DDBJ databases">
        <authorList>
            <person name="Sun Q."/>
            <person name="Kim S."/>
        </authorList>
    </citation>
    <scope>NUCLEOTIDE SEQUENCE</scope>
    <source>
        <strain evidence="2">KCTC 23224</strain>
    </source>
</reference>
<gene>
    <name evidence="2" type="ORF">GCM10008106_20180</name>
</gene>
<dbReference type="CDD" id="cd09916">
    <property type="entry name" value="CpxP_like"/>
    <property type="match status" value="1"/>
</dbReference>
<dbReference type="Pfam" id="PF13801">
    <property type="entry name" value="Metal_resist"/>
    <property type="match status" value="1"/>
</dbReference>
<keyword evidence="1" id="KW-0732">Signal</keyword>
<proteinExistence type="predicted"/>
<dbReference type="AlphaFoldDB" id="A0A8J3CWD2"/>
<dbReference type="GO" id="GO:0042597">
    <property type="term" value="C:periplasmic space"/>
    <property type="evidence" value="ECO:0007669"/>
    <property type="project" value="InterPro"/>
</dbReference>
<feature type="signal peptide" evidence="1">
    <location>
        <begin position="1"/>
        <end position="18"/>
    </location>
</feature>
<feature type="chain" id="PRO_5035153369" description="TonB-dependent outer membrane receptor, SusC/RagA subfamily, signature region" evidence="1">
    <location>
        <begin position="19"/>
        <end position="229"/>
    </location>
</feature>
<evidence type="ECO:0000313" key="2">
    <source>
        <dbReference type="EMBL" id="GHB38937.1"/>
    </source>
</evidence>
<dbReference type="Gene3D" id="2.170.130.10">
    <property type="entry name" value="TonB-dependent receptor, plug domain"/>
    <property type="match status" value="1"/>
</dbReference>
<evidence type="ECO:0000256" key="1">
    <source>
        <dbReference type="SAM" id="SignalP"/>
    </source>
</evidence>
<dbReference type="InterPro" id="IPR025961">
    <property type="entry name" value="Metal_resist"/>
</dbReference>